<dbReference type="EMBL" id="JAYKXP010000007">
    <property type="protein sequence ID" value="KAK7056411.1"/>
    <property type="molecule type" value="Genomic_DNA"/>
</dbReference>
<sequence length="300" mass="34381">MASRSTRQSNSESQRSIRRSSRLNNRQSVASGTRSSGIRRKREIDHVELPQTKRRKVESKPATSGARACNTESSEVVIPRRSQRITPSRLIKREQELLKKEQVYKQKISELEAKNESLTTKVEESAVLISEMKQREAEAALAQLEEHFTCPLWHESVDCPICRSLLVITPDRTPRLDVTFPFVPNRTAATVCESLIEKLGKTSTGCSLAVKREDSEGGLGSEWNLERGRKRGQTKKESENEDEDEDETDLRLTVWRQGGDLRREWQKKDKEGKREMHNLLKNWTTMQAHDFIAIKQKLGV</sequence>
<name>A0AAW0DZP1_9AGAR</name>
<proteinExistence type="predicted"/>
<protein>
    <submittedName>
        <fullName evidence="3">Uncharacterized protein</fullName>
    </submittedName>
</protein>
<evidence type="ECO:0000313" key="4">
    <source>
        <dbReference type="Proteomes" id="UP001383192"/>
    </source>
</evidence>
<feature type="compositionally biased region" description="Acidic residues" evidence="2">
    <location>
        <begin position="239"/>
        <end position="248"/>
    </location>
</feature>
<feature type="region of interest" description="Disordered" evidence="2">
    <location>
        <begin position="217"/>
        <end position="249"/>
    </location>
</feature>
<keyword evidence="1" id="KW-0175">Coiled coil</keyword>
<organism evidence="3 4">
    <name type="scientific">Paramarasmius palmivorus</name>
    <dbReference type="NCBI Taxonomy" id="297713"/>
    <lineage>
        <taxon>Eukaryota</taxon>
        <taxon>Fungi</taxon>
        <taxon>Dikarya</taxon>
        <taxon>Basidiomycota</taxon>
        <taxon>Agaricomycotina</taxon>
        <taxon>Agaricomycetes</taxon>
        <taxon>Agaricomycetidae</taxon>
        <taxon>Agaricales</taxon>
        <taxon>Marasmiineae</taxon>
        <taxon>Marasmiaceae</taxon>
        <taxon>Paramarasmius</taxon>
    </lineage>
</organism>
<dbReference type="AlphaFoldDB" id="A0AAW0DZP1"/>
<evidence type="ECO:0000256" key="2">
    <source>
        <dbReference type="SAM" id="MobiDB-lite"/>
    </source>
</evidence>
<keyword evidence="4" id="KW-1185">Reference proteome</keyword>
<feature type="coiled-coil region" evidence="1">
    <location>
        <begin position="94"/>
        <end position="128"/>
    </location>
</feature>
<evidence type="ECO:0000256" key="1">
    <source>
        <dbReference type="SAM" id="Coils"/>
    </source>
</evidence>
<gene>
    <name evidence="3" type="ORF">VNI00_002966</name>
</gene>
<accession>A0AAW0DZP1</accession>
<comment type="caution">
    <text evidence="3">The sequence shown here is derived from an EMBL/GenBank/DDBJ whole genome shotgun (WGS) entry which is preliminary data.</text>
</comment>
<dbReference type="Proteomes" id="UP001383192">
    <property type="component" value="Unassembled WGS sequence"/>
</dbReference>
<reference evidence="3 4" key="1">
    <citation type="submission" date="2024-01" db="EMBL/GenBank/DDBJ databases">
        <title>A draft genome for a cacao thread blight-causing isolate of Paramarasmius palmivorus.</title>
        <authorList>
            <person name="Baruah I.K."/>
            <person name="Bukari Y."/>
            <person name="Amoako-Attah I."/>
            <person name="Meinhardt L.W."/>
            <person name="Bailey B.A."/>
            <person name="Cohen S.P."/>
        </authorList>
    </citation>
    <scope>NUCLEOTIDE SEQUENCE [LARGE SCALE GENOMIC DNA]</scope>
    <source>
        <strain evidence="3 4">GH-12</strain>
    </source>
</reference>
<feature type="region of interest" description="Disordered" evidence="2">
    <location>
        <begin position="1"/>
        <end position="75"/>
    </location>
</feature>
<evidence type="ECO:0000313" key="3">
    <source>
        <dbReference type="EMBL" id="KAK7056411.1"/>
    </source>
</evidence>